<dbReference type="InterPro" id="IPR039420">
    <property type="entry name" value="WalR-like"/>
</dbReference>
<dbReference type="SMART" id="SM00448">
    <property type="entry name" value="REC"/>
    <property type="match status" value="1"/>
</dbReference>
<reference evidence="6 7" key="1">
    <citation type="submission" date="2019-07" db="EMBL/GenBank/DDBJ databases">
        <title>Whole genome shotgun sequence of Actinotalea fermentans NBRC 105374.</title>
        <authorList>
            <person name="Hosoyama A."/>
            <person name="Uohara A."/>
            <person name="Ohji S."/>
            <person name="Ichikawa N."/>
        </authorList>
    </citation>
    <scope>NUCLEOTIDE SEQUENCE [LARGE SCALE GENOMIC DNA]</scope>
    <source>
        <strain evidence="6 7">NBRC 105374</strain>
    </source>
</reference>
<dbReference type="Pfam" id="PF00072">
    <property type="entry name" value="Response_reg"/>
    <property type="match status" value="1"/>
</dbReference>
<dbReference type="Proteomes" id="UP000321484">
    <property type="component" value="Unassembled WGS sequence"/>
</dbReference>
<dbReference type="CDD" id="cd06170">
    <property type="entry name" value="LuxR_C_like"/>
    <property type="match status" value="1"/>
</dbReference>
<evidence type="ECO:0000259" key="5">
    <source>
        <dbReference type="PROSITE" id="PS50110"/>
    </source>
</evidence>
<dbReference type="PANTHER" id="PTHR43214">
    <property type="entry name" value="TWO-COMPONENT RESPONSE REGULATOR"/>
    <property type="match status" value="1"/>
</dbReference>
<dbReference type="GO" id="GO:0006355">
    <property type="term" value="P:regulation of DNA-templated transcription"/>
    <property type="evidence" value="ECO:0007669"/>
    <property type="project" value="InterPro"/>
</dbReference>
<dbReference type="InterPro" id="IPR001789">
    <property type="entry name" value="Sig_transdc_resp-reg_receiver"/>
</dbReference>
<feature type="domain" description="HTH luxR-type" evidence="4">
    <location>
        <begin position="146"/>
        <end position="211"/>
    </location>
</feature>
<proteinExistence type="predicted"/>
<dbReference type="GO" id="GO:0003677">
    <property type="term" value="F:DNA binding"/>
    <property type="evidence" value="ECO:0007669"/>
    <property type="project" value="UniProtKB-KW"/>
</dbReference>
<dbReference type="InterPro" id="IPR036388">
    <property type="entry name" value="WH-like_DNA-bd_sf"/>
</dbReference>
<evidence type="ECO:0000313" key="6">
    <source>
        <dbReference type="EMBL" id="GEN79043.1"/>
    </source>
</evidence>
<dbReference type="AlphaFoldDB" id="A0A511YV32"/>
<dbReference type="EMBL" id="BJYK01000001">
    <property type="protein sequence ID" value="GEN79043.1"/>
    <property type="molecule type" value="Genomic_DNA"/>
</dbReference>
<gene>
    <name evidence="6" type="ORF">AFE02nite_07770</name>
</gene>
<dbReference type="PROSITE" id="PS50043">
    <property type="entry name" value="HTH_LUXR_2"/>
    <property type="match status" value="1"/>
</dbReference>
<feature type="modified residue" description="4-aspartylphosphate" evidence="2">
    <location>
        <position position="54"/>
    </location>
</feature>
<dbReference type="SMART" id="SM00421">
    <property type="entry name" value="HTH_LUXR"/>
    <property type="match status" value="1"/>
</dbReference>
<feature type="domain" description="Response regulatory" evidence="5">
    <location>
        <begin position="5"/>
        <end position="118"/>
    </location>
</feature>
<dbReference type="OrthoDB" id="4801171at2"/>
<sequence length="237" mass="25075">MVGDSVLIVEDHQLLAQAVAAALVDEGLQPRLVDPAELDEVIPTVERGTLVLLDLRLGHGRDGTRAVAPLTQRGARVVVVTGTTDPVPLAHALESGALAIVDKHQPFTDLVSAIVTIRSGEGPVQDERRAAILAAAARRRAEQASATALLGRLSSREQDVLDHLCQGLSAQEIAQDAGVSLTTVRAQIRSVLVKLGVRSQLQAVARAHDLRRQAGDQYPQSPRPTTRAGRGRSAAGH</sequence>
<dbReference type="Pfam" id="PF00196">
    <property type="entry name" value="GerE"/>
    <property type="match status" value="1"/>
</dbReference>
<dbReference type="GO" id="GO:0000160">
    <property type="term" value="P:phosphorelay signal transduction system"/>
    <property type="evidence" value="ECO:0007669"/>
    <property type="project" value="InterPro"/>
</dbReference>
<accession>A0A511YV32</accession>
<feature type="region of interest" description="Disordered" evidence="3">
    <location>
        <begin position="210"/>
        <end position="237"/>
    </location>
</feature>
<dbReference type="Gene3D" id="1.10.10.10">
    <property type="entry name" value="Winged helix-like DNA-binding domain superfamily/Winged helix DNA-binding domain"/>
    <property type="match status" value="1"/>
</dbReference>
<evidence type="ECO:0000259" key="4">
    <source>
        <dbReference type="PROSITE" id="PS50043"/>
    </source>
</evidence>
<dbReference type="RefSeq" id="WP_034244533.1">
    <property type="nucleotide sequence ID" value="NZ_BJYK01000001.1"/>
</dbReference>
<dbReference type="PROSITE" id="PS50110">
    <property type="entry name" value="RESPONSE_REGULATORY"/>
    <property type="match status" value="1"/>
</dbReference>
<dbReference type="InterPro" id="IPR011006">
    <property type="entry name" value="CheY-like_superfamily"/>
</dbReference>
<evidence type="ECO:0000313" key="7">
    <source>
        <dbReference type="Proteomes" id="UP000321484"/>
    </source>
</evidence>
<evidence type="ECO:0000256" key="2">
    <source>
        <dbReference type="PROSITE-ProRule" id="PRU00169"/>
    </source>
</evidence>
<name>A0A511YV32_9CELL</name>
<organism evidence="6 7">
    <name type="scientific">Actinotalea fermentans</name>
    <dbReference type="NCBI Taxonomy" id="43671"/>
    <lineage>
        <taxon>Bacteria</taxon>
        <taxon>Bacillati</taxon>
        <taxon>Actinomycetota</taxon>
        <taxon>Actinomycetes</taxon>
        <taxon>Micrococcales</taxon>
        <taxon>Cellulomonadaceae</taxon>
        <taxon>Actinotalea</taxon>
    </lineage>
</organism>
<keyword evidence="1 6" id="KW-0238">DNA-binding</keyword>
<evidence type="ECO:0000256" key="3">
    <source>
        <dbReference type="SAM" id="MobiDB-lite"/>
    </source>
</evidence>
<dbReference type="Gene3D" id="3.40.50.2300">
    <property type="match status" value="1"/>
</dbReference>
<protein>
    <submittedName>
        <fullName evidence="6">DNA-binding response regulator</fullName>
    </submittedName>
</protein>
<keyword evidence="7" id="KW-1185">Reference proteome</keyword>
<comment type="caution">
    <text evidence="6">The sequence shown here is derived from an EMBL/GenBank/DDBJ whole genome shotgun (WGS) entry which is preliminary data.</text>
</comment>
<dbReference type="InterPro" id="IPR016032">
    <property type="entry name" value="Sig_transdc_resp-reg_C-effctor"/>
</dbReference>
<evidence type="ECO:0000256" key="1">
    <source>
        <dbReference type="ARBA" id="ARBA00023125"/>
    </source>
</evidence>
<dbReference type="SUPFAM" id="SSF46894">
    <property type="entry name" value="C-terminal effector domain of the bipartite response regulators"/>
    <property type="match status" value="1"/>
</dbReference>
<dbReference type="InterPro" id="IPR000792">
    <property type="entry name" value="Tscrpt_reg_LuxR_C"/>
</dbReference>
<keyword evidence="2" id="KW-0597">Phosphoprotein</keyword>
<dbReference type="PRINTS" id="PR00038">
    <property type="entry name" value="HTHLUXR"/>
</dbReference>
<dbReference type="SUPFAM" id="SSF52172">
    <property type="entry name" value="CheY-like"/>
    <property type="match status" value="1"/>
</dbReference>